<evidence type="ECO:0000256" key="12">
    <source>
        <dbReference type="ARBA" id="ARBA00038905"/>
    </source>
</evidence>
<dbReference type="InterPro" id="IPR000086">
    <property type="entry name" value="NUDIX_hydrolase_dom"/>
</dbReference>
<evidence type="ECO:0000256" key="8">
    <source>
        <dbReference type="ARBA" id="ARBA00022842"/>
    </source>
</evidence>
<dbReference type="InterPro" id="IPR013785">
    <property type="entry name" value="Aldolase_TIM"/>
</dbReference>
<dbReference type="PROSITE" id="PS51462">
    <property type="entry name" value="NUDIX"/>
    <property type="match status" value="1"/>
</dbReference>
<keyword evidence="6" id="KW-0227">DNA damage</keyword>
<evidence type="ECO:0000256" key="18">
    <source>
        <dbReference type="PIRSR" id="PIRSR603561-2"/>
    </source>
</evidence>
<dbReference type="PRINTS" id="PR00502">
    <property type="entry name" value="NUDIXFAMILY"/>
</dbReference>
<evidence type="ECO:0000256" key="14">
    <source>
        <dbReference type="ARBA" id="ARBA00041592"/>
    </source>
</evidence>
<evidence type="ECO:0000256" key="17">
    <source>
        <dbReference type="PIRSR" id="PIRSR603561-1"/>
    </source>
</evidence>
<dbReference type="GO" id="GO:0044716">
    <property type="term" value="F:8-oxo-GDP phosphatase activity"/>
    <property type="evidence" value="ECO:0007669"/>
    <property type="project" value="TreeGrafter"/>
</dbReference>
<feature type="binding site" evidence="18">
    <location>
        <position position="41"/>
    </location>
    <ligand>
        <name>Mg(2+)</name>
        <dbReference type="ChEBI" id="CHEBI:18420"/>
    </ligand>
</feature>
<keyword evidence="7 20" id="KW-0378">Hydrolase</keyword>
<keyword evidence="4" id="KW-0235">DNA replication</keyword>
<dbReference type="GO" id="GO:0046872">
    <property type="term" value="F:metal ion binding"/>
    <property type="evidence" value="ECO:0007669"/>
    <property type="project" value="UniProtKB-KW"/>
</dbReference>
<protein>
    <recommendedName>
        <fullName evidence="13">8-oxo-dGTP diphosphatase</fullName>
        <ecNumber evidence="12">3.6.1.55</ecNumber>
    </recommendedName>
    <alternativeName>
        <fullName evidence="16">7,8-dihydro-8-oxoguanine-triphosphatase</fullName>
    </alternativeName>
    <alternativeName>
        <fullName evidence="15">Mutator protein MutT</fullName>
    </alternativeName>
    <alternativeName>
        <fullName evidence="14">dGTP pyrophosphohydrolase</fullName>
    </alternativeName>
</protein>
<dbReference type="Pfam" id="PF02581">
    <property type="entry name" value="TMP-TENI"/>
    <property type="match status" value="1"/>
</dbReference>
<reference evidence="20 21" key="1">
    <citation type="submission" date="2019-01" db="EMBL/GenBank/DDBJ databases">
        <title>Pseudoxanthomonas composti sp. nov., isolated from compost.</title>
        <authorList>
            <person name="Yang G."/>
        </authorList>
    </citation>
    <scope>NUCLEOTIDE SEQUENCE [LARGE SCALE GENOMIC DNA]</scope>
    <source>
        <strain evidence="20 21">GSS15</strain>
    </source>
</reference>
<feature type="binding site" evidence="18">
    <location>
        <position position="61"/>
    </location>
    <ligand>
        <name>Mg(2+)</name>
        <dbReference type="ChEBI" id="CHEBI:18420"/>
    </ligand>
</feature>
<feature type="binding site" evidence="17">
    <location>
        <position position="27"/>
    </location>
    <ligand>
        <name>8-oxo-dGTP</name>
        <dbReference type="ChEBI" id="CHEBI:77896"/>
    </ligand>
</feature>
<dbReference type="InterPro" id="IPR020084">
    <property type="entry name" value="NUDIX_hydrolase_CS"/>
</dbReference>
<keyword evidence="5 18" id="KW-0479">Metal-binding</keyword>
<accession>A0A4Q1JS35</accession>
<dbReference type="PROSITE" id="PS00893">
    <property type="entry name" value="NUDIX_BOX"/>
    <property type="match status" value="1"/>
</dbReference>
<comment type="similarity">
    <text evidence="2">Belongs to the Nudix hydrolase family.</text>
</comment>
<comment type="catalytic activity">
    <reaction evidence="10">
        <text>8-oxo-dGTP + H2O = 8-oxo-dGMP + diphosphate + H(+)</text>
        <dbReference type="Rhea" id="RHEA:31575"/>
        <dbReference type="ChEBI" id="CHEBI:15377"/>
        <dbReference type="ChEBI" id="CHEBI:15378"/>
        <dbReference type="ChEBI" id="CHEBI:33019"/>
        <dbReference type="ChEBI" id="CHEBI:63224"/>
        <dbReference type="ChEBI" id="CHEBI:77896"/>
        <dbReference type="EC" id="3.6.1.55"/>
    </reaction>
</comment>
<evidence type="ECO:0000313" key="20">
    <source>
        <dbReference type="EMBL" id="RXR01433.1"/>
    </source>
</evidence>
<gene>
    <name evidence="20" type="ORF">EPA99_16025</name>
</gene>
<comment type="catalytic activity">
    <reaction evidence="11">
        <text>8-oxo-GTP + H2O = 8-oxo-GMP + diphosphate + H(+)</text>
        <dbReference type="Rhea" id="RHEA:67616"/>
        <dbReference type="ChEBI" id="CHEBI:15377"/>
        <dbReference type="ChEBI" id="CHEBI:15378"/>
        <dbReference type="ChEBI" id="CHEBI:33019"/>
        <dbReference type="ChEBI" id="CHEBI:143553"/>
        <dbReference type="ChEBI" id="CHEBI:145694"/>
    </reaction>
</comment>
<dbReference type="EC" id="3.6.1.55" evidence="12"/>
<evidence type="ECO:0000313" key="21">
    <source>
        <dbReference type="Proteomes" id="UP000289784"/>
    </source>
</evidence>
<dbReference type="GO" id="GO:0006281">
    <property type="term" value="P:DNA repair"/>
    <property type="evidence" value="ECO:0007669"/>
    <property type="project" value="UniProtKB-KW"/>
</dbReference>
<dbReference type="GO" id="GO:0044715">
    <property type="term" value="F:8-oxo-dGDP phosphatase activity"/>
    <property type="evidence" value="ECO:0007669"/>
    <property type="project" value="TreeGrafter"/>
</dbReference>
<feature type="domain" description="Nudix hydrolase" evidence="19">
    <location>
        <begin position="5"/>
        <end position="132"/>
    </location>
</feature>
<dbReference type="RefSeq" id="WP_129472251.1">
    <property type="nucleotide sequence ID" value="NZ_SAWZ01000010.1"/>
</dbReference>
<sequence>MPEALRSIHVVAGLITDARGRILLTRRTEGRDLAGRWEFPGGKREPGETSEQALVRELEEELGIRAEVGDWIIDVPQRYPDKRLRLEVRRIRSFKGSPRGHEGQAMVWVMPDKLGRYDMPPADKPVVGALLQPDRILVTLAPADANDAAWLTSLERALGDGIQRVVLSLPGTDEARSQALGTQAVALCKRHGAQALVREDAALAAALGTGLYLSGARLVELSERPLAADGLLAAACDTAEHLAAAERLRCDFAVTEVQAQVDETSPEREMALAWADFERLREASSLPLYAAAGADALGVDEVRRHGGQGVALTGESLHGAS</sequence>
<comment type="cofactor">
    <cofactor evidence="1 18">
        <name>Mg(2+)</name>
        <dbReference type="ChEBI" id="CHEBI:18420"/>
    </cofactor>
</comment>
<organism evidence="20 21">
    <name type="scientific">Pseudoxanthomonas composti</name>
    <dbReference type="NCBI Taxonomy" id="2137479"/>
    <lineage>
        <taxon>Bacteria</taxon>
        <taxon>Pseudomonadati</taxon>
        <taxon>Pseudomonadota</taxon>
        <taxon>Gammaproteobacteria</taxon>
        <taxon>Lysobacterales</taxon>
        <taxon>Lysobacteraceae</taxon>
        <taxon>Pseudoxanthomonas</taxon>
    </lineage>
</organism>
<dbReference type="PANTHER" id="PTHR47707">
    <property type="entry name" value="8-OXO-DGTP DIPHOSPHATASE"/>
    <property type="match status" value="1"/>
</dbReference>
<dbReference type="EMBL" id="SAWZ01000010">
    <property type="protein sequence ID" value="RXR01433.1"/>
    <property type="molecule type" value="Genomic_DNA"/>
</dbReference>
<dbReference type="InterPro" id="IPR022998">
    <property type="entry name" value="ThiamineP_synth_TenI"/>
</dbReference>
<feature type="binding site" evidence="17">
    <location>
        <begin position="38"/>
        <end position="41"/>
    </location>
    <ligand>
        <name>8-oxo-dGTP</name>
        <dbReference type="ChEBI" id="CHEBI:77896"/>
    </ligand>
</feature>
<dbReference type="InterPro" id="IPR003561">
    <property type="entry name" value="Mutator_MutT"/>
</dbReference>
<dbReference type="CDD" id="cd03425">
    <property type="entry name" value="NUDIX_MutT_NudA_like"/>
    <property type="match status" value="1"/>
</dbReference>
<dbReference type="GO" id="GO:0006260">
    <property type="term" value="P:DNA replication"/>
    <property type="evidence" value="ECO:0007669"/>
    <property type="project" value="UniProtKB-KW"/>
</dbReference>
<dbReference type="GO" id="GO:0009228">
    <property type="term" value="P:thiamine biosynthetic process"/>
    <property type="evidence" value="ECO:0007669"/>
    <property type="project" value="UniProtKB-KW"/>
</dbReference>
<dbReference type="InterPro" id="IPR047127">
    <property type="entry name" value="MutT-like"/>
</dbReference>
<keyword evidence="9" id="KW-0234">DNA repair</keyword>
<evidence type="ECO:0000256" key="9">
    <source>
        <dbReference type="ARBA" id="ARBA00023204"/>
    </source>
</evidence>
<dbReference type="InterPro" id="IPR029119">
    <property type="entry name" value="MutY_C"/>
</dbReference>
<evidence type="ECO:0000256" key="15">
    <source>
        <dbReference type="ARBA" id="ARBA00041979"/>
    </source>
</evidence>
<evidence type="ECO:0000256" key="11">
    <source>
        <dbReference type="ARBA" id="ARBA00036904"/>
    </source>
</evidence>
<dbReference type="Gene3D" id="3.90.79.10">
    <property type="entry name" value="Nucleoside Triphosphate Pyrophosphohydrolase"/>
    <property type="match status" value="1"/>
</dbReference>
<dbReference type="Gene3D" id="3.20.20.70">
    <property type="entry name" value="Aldolase class I"/>
    <property type="match status" value="1"/>
</dbReference>
<dbReference type="InterPro" id="IPR036206">
    <property type="entry name" value="ThiamineP_synth_sf"/>
</dbReference>
<dbReference type="NCBIfam" id="TIGR00586">
    <property type="entry name" value="mutt"/>
    <property type="match status" value="1"/>
</dbReference>
<keyword evidence="3" id="KW-0515">Mutator protein</keyword>
<keyword evidence="21" id="KW-1185">Reference proteome</keyword>
<comment type="caution">
    <text evidence="20">The sequence shown here is derived from an EMBL/GenBank/DDBJ whole genome shotgun (WGS) entry which is preliminary data.</text>
</comment>
<dbReference type="GO" id="GO:0035539">
    <property type="term" value="F:8-oxo-7,8-dihydrodeoxyguanosine triphosphate pyrophosphatase activity"/>
    <property type="evidence" value="ECO:0007669"/>
    <property type="project" value="UniProtKB-EC"/>
</dbReference>
<proteinExistence type="inferred from homology"/>
<dbReference type="SUPFAM" id="SSF55811">
    <property type="entry name" value="Nudix"/>
    <property type="match status" value="1"/>
</dbReference>
<evidence type="ECO:0000256" key="13">
    <source>
        <dbReference type="ARBA" id="ARBA00040794"/>
    </source>
</evidence>
<dbReference type="PANTHER" id="PTHR47707:SF1">
    <property type="entry name" value="NUDIX HYDROLASE FAMILY PROTEIN"/>
    <property type="match status" value="1"/>
</dbReference>
<evidence type="ECO:0000256" key="6">
    <source>
        <dbReference type="ARBA" id="ARBA00022763"/>
    </source>
</evidence>
<keyword evidence="8 18" id="KW-0460">Magnesium</keyword>
<dbReference type="FunFam" id="3.90.79.10:FF:000014">
    <property type="entry name" value="8-oxo-dGTP diphosphatase MutT"/>
    <property type="match status" value="1"/>
</dbReference>
<dbReference type="GO" id="GO:0008413">
    <property type="term" value="F:8-oxo-7,8-dihydroguanosine triphosphate pyrophosphatase activity"/>
    <property type="evidence" value="ECO:0007669"/>
    <property type="project" value="InterPro"/>
</dbReference>
<name>A0A4Q1JS35_9GAMM</name>
<dbReference type="InterPro" id="IPR020476">
    <property type="entry name" value="Nudix_hydrolase"/>
</dbReference>
<evidence type="ECO:0000256" key="1">
    <source>
        <dbReference type="ARBA" id="ARBA00001946"/>
    </source>
</evidence>
<dbReference type="NCBIfam" id="NF006530">
    <property type="entry name" value="PRK08999.1"/>
    <property type="match status" value="1"/>
</dbReference>
<dbReference type="AlphaFoldDB" id="A0A4Q1JS35"/>
<dbReference type="SUPFAM" id="SSF51391">
    <property type="entry name" value="Thiamin phosphate synthase"/>
    <property type="match status" value="1"/>
</dbReference>
<dbReference type="Pfam" id="PF14815">
    <property type="entry name" value="NUDIX_4"/>
    <property type="match status" value="1"/>
</dbReference>
<evidence type="ECO:0000256" key="4">
    <source>
        <dbReference type="ARBA" id="ARBA00022705"/>
    </source>
</evidence>
<dbReference type="OrthoDB" id="9810648at2"/>
<evidence type="ECO:0000256" key="10">
    <source>
        <dbReference type="ARBA" id="ARBA00035861"/>
    </source>
</evidence>
<evidence type="ECO:0000259" key="19">
    <source>
        <dbReference type="PROSITE" id="PS51462"/>
    </source>
</evidence>
<dbReference type="Proteomes" id="UP000289784">
    <property type="component" value="Unassembled WGS sequence"/>
</dbReference>
<dbReference type="InterPro" id="IPR015797">
    <property type="entry name" value="NUDIX_hydrolase-like_dom_sf"/>
</dbReference>
<evidence type="ECO:0000256" key="3">
    <source>
        <dbReference type="ARBA" id="ARBA00022457"/>
    </source>
</evidence>
<evidence type="ECO:0000256" key="5">
    <source>
        <dbReference type="ARBA" id="ARBA00022723"/>
    </source>
</evidence>
<evidence type="ECO:0000256" key="7">
    <source>
        <dbReference type="ARBA" id="ARBA00022801"/>
    </source>
</evidence>
<evidence type="ECO:0000256" key="16">
    <source>
        <dbReference type="ARBA" id="ARBA00042798"/>
    </source>
</evidence>
<evidence type="ECO:0000256" key="2">
    <source>
        <dbReference type="ARBA" id="ARBA00005582"/>
    </source>
</evidence>